<evidence type="ECO:0000313" key="2">
    <source>
        <dbReference type="Proteomes" id="UP000593564"/>
    </source>
</evidence>
<gene>
    <name evidence="1" type="ORF">HYC85_019734</name>
</gene>
<keyword evidence="2" id="KW-1185">Reference proteome</keyword>
<reference evidence="1 2" key="2">
    <citation type="submission" date="2020-07" db="EMBL/GenBank/DDBJ databases">
        <title>Genome assembly of wild tea tree DASZ reveals pedigree and selection history of tea varieties.</title>
        <authorList>
            <person name="Zhang W."/>
        </authorList>
    </citation>
    <scope>NUCLEOTIDE SEQUENCE [LARGE SCALE GENOMIC DNA]</scope>
    <source>
        <strain evidence="2">cv. G240</strain>
        <tissue evidence="1">Leaf</tissue>
    </source>
</reference>
<dbReference type="AlphaFoldDB" id="A0A7J7GMS6"/>
<organism evidence="1 2">
    <name type="scientific">Camellia sinensis</name>
    <name type="common">Tea plant</name>
    <name type="synonym">Thea sinensis</name>
    <dbReference type="NCBI Taxonomy" id="4442"/>
    <lineage>
        <taxon>Eukaryota</taxon>
        <taxon>Viridiplantae</taxon>
        <taxon>Streptophyta</taxon>
        <taxon>Embryophyta</taxon>
        <taxon>Tracheophyta</taxon>
        <taxon>Spermatophyta</taxon>
        <taxon>Magnoliopsida</taxon>
        <taxon>eudicotyledons</taxon>
        <taxon>Gunneridae</taxon>
        <taxon>Pentapetalae</taxon>
        <taxon>asterids</taxon>
        <taxon>Ericales</taxon>
        <taxon>Theaceae</taxon>
        <taxon>Camellia</taxon>
    </lineage>
</organism>
<accession>A0A7J7GMS6</accession>
<dbReference type="EMBL" id="JACBKZ010000009">
    <property type="protein sequence ID" value="KAF5942092.1"/>
    <property type="molecule type" value="Genomic_DNA"/>
</dbReference>
<proteinExistence type="predicted"/>
<dbReference type="Proteomes" id="UP000593564">
    <property type="component" value="Unassembled WGS sequence"/>
</dbReference>
<sequence length="90" mass="10311">MPIYIYIYDGGFGFSLVWLVRTKNVTGCLSLPWELIASESGFSHGFEATISNHCRNFSGLPKPKEILRQTFSEILPPREFLWTPQSRENS</sequence>
<protein>
    <submittedName>
        <fullName evidence="1">Uncharacterized protein</fullName>
    </submittedName>
</protein>
<reference evidence="2" key="1">
    <citation type="journal article" date="2020" name="Nat. Commun.">
        <title>Genome assembly of wild tea tree DASZ reveals pedigree and selection history of tea varieties.</title>
        <authorList>
            <person name="Zhang W."/>
            <person name="Zhang Y."/>
            <person name="Qiu H."/>
            <person name="Guo Y."/>
            <person name="Wan H."/>
            <person name="Zhang X."/>
            <person name="Scossa F."/>
            <person name="Alseekh S."/>
            <person name="Zhang Q."/>
            <person name="Wang P."/>
            <person name="Xu L."/>
            <person name="Schmidt M.H."/>
            <person name="Jia X."/>
            <person name="Li D."/>
            <person name="Zhu A."/>
            <person name="Guo F."/>
            <person name="Chen W."/>
            <person name="Ni D."/>
            <person name="Usadel B."/>
            <person name="Fernie A.R."/>
            <person name="Wen W."/>
        </authorList>
    </citation>
    <scope>NUCLEOTIDE SEQUENCE [LARGE SCALE GENOMIC DNA]</scope>
    <source>
        <strain evidence="2">cv. G240</strain>
    </source>
</reference>
<evidence type="ECO:0000313" key="1">
    <source>
        <dbReference type="EMBL" id="KAF5942092.1"/>
    </source>
</evidence>
<comment type="caution">
    <text evidence="1">The sequence shown here is derived from an EMBL/GenBank/DDBJ whole genome shotgun (WGS) entry which is preliminary data.</text>
</comment>
<name>A0A7J7GMS6_CAMSI</name>